<keyword evidence="6" id="KW-1185">Reference proteome</keyword>
<comment type="similarity">
    <text evidence="1">Belongs to the universal ribosomal protein uS3 family.</text>
</comment>
<evidence type="ECO:0000259" key="4">
    <source>
        <dbReference type="Pfam" id="PF00189"/>
    </source>
</evidence>
<dbReference type="InterPro" id="IPR036419">
    <property type="entry name" value="Ribosomal_S3_C_sf"/>
</dbReference>
<dbReference type="GO" id="GO:0005840">
    <property type="term" value="C:ribosome"/>
    <property type="evidence" value="ECO:0007669"/>
    <property type="project" value="UniProtKB-KW"/>
</dbReference>
<protein>
    <recommendedName>
        <fullName evidence="4">Small ribosomal subunit protein uS3 C-terminal domain-containing protein</fullName>
    </recommendedName>
</protein>
<dbReference type="SUPFAM" id="SSF54821">
    <property type="entry name" value="Ribosomal protein S3 C-terminal domain"/>
    <property type="match status" value="1"/>
</dbReference>
<dbReference type="GO" id="GO:0006412">
    <property type="term" value="P:translation"/>
    <property type="evidence" value="ECO:0007669"/>
    <property type="project" value="InterPro"/>
</dbReference>
<dbReference type="InterPro" id="IPR044954">
    <property type="entry name" value="Ribosomal_uS3m_plant"/>
</dbReference>
<gene>
    <name evidence="5" type="ORF">JFN88_12030</name>
</gene>
<evidence type="ECO:0000256" key="1">
    <source>
        <dbReference type="ARBA" id="ARBA00010761"/>
    </source>
</evidence>
<dbReference type="GO" id="GO:1990904">
    <property type="term" value="C:ribonucleoprotein complex"/>
    <property type="evidence" value="ECO:0007669"/>
    <property type="project" value="UniProtKB-KW"/>
</dbReference>
<organism evidence="5 6">
    <name type="scientific">Paenibacillus roseus</name>
    <dbReference type="NCBI Taxonomy" id="2798579"/>
    <lineage>
        <taxon>Bacteria</taxon>
        <taxon>Bacillati</taxon>
        <taxon>Bacillota</taxon>
        <taxon>Bacilli</taxon>
        <taxon>Bacillales</taxon>
        <taxon>Paenibacillaceae</taxon>
        <taxon>Paenibacillus</taxon>
    </lineage>
</organism>
<dbReference type="Gene3D" id="3.30.1140.32">
    <property type="entry name" value="Ribosomal protein S3, C-terminal domain"/>
    <property type="match status" value="1"/>
</dbReference>
<evidence type="ECO:0000313" key="6">
    <source>
        <dbReference type="Proteomes" id="UP000640274"/>
    </source>
</evidence>
<proteinExistence type="inferred from homology"/>
<dbReference type="AlphaFoldDB" id="A0A934J2B5"/>
<name>A0A934J2B5_9BACL</name>
<feature type="domain" description="Small ribosomal subunit protein uS3 C-terminal" evidence="4">
    <location>
        <begin position="97"/>
        <end position="183"/>
    </location>
</feature>
<dbReference type="EMBL" id="JAELUP010000063">
    <property type="protein sequence ID" value="MBJ6361994.1"/>
    <property type="molecule type" value="Genomic_DNA"/>
</dbReference>
<dbReference type="Proteomes" id="UP000640274">
    <property type="component" value="Unassembled WGS sequence"/>
</dbReference>
<evidence type="ECO:0000313" key="5">
    <source>
        <dbReference type="EMBL" id="MBJ6361994.1"/>
    </source>
</evidence>
<accession>A0A934J2B5</accession>
<feature type="non-terminal residue" evidence="5">
    <location>
        <position position="1"/>
    </location>
</feature>
<dbReference type="GO" id="GO:0003735">
    <property type="term" value="F:structural constituent of ribosome"/>
    <property type="evidence" value="ECO:0007669"/>
    <property type="project" value="InterPro"/>
</dbReference>
<dbReference type="InterPro" id="IPR001351">
    <property type="entry name" value="Ribosomal_uS3_C"/>
</dbReference>
<sequence length="188" mass="21872">ISVNDLNFLKLTESDLSKFISLNTISLPRTTTTKNIKKVDFQKQLILSSRLDEFYFNGLQRYISNYSSTQTMFNVSHTAFRITNDFQSAGFLADEIVYFLEKRVPFTRIKNRIFREVKNISWIRGIRIKYSGRSAGKSKKAQRSMKDCVKFGQTSLHVFTDRIDYASRRAQTSFGSIGIKVWICYQNL</sequence>
<keyword evidence="2" id="KW-0689">Ribosomal protein</keyword>
<evidence type="ECO:0000256" key="3">
    <source>
        <dbReference type="ARBA" id="ARBA00023274"/>
    </source>
</evidence>
<dbReference type="Pfam" id="PF00189">
    <property type="entry name" value="Ribosomal_S3_C"/>
    <property type="match status" value="1"/>
</dbReference>
<dbReference type="PANTHER" id="PTHR35928:SF2">
    <property type="entry name" value="SMALL RIBOSOMAL SUBUNIT PROTEIN US3M"/>
    <property type="match status" value="1"/>
</dbReference>
<comment type="caution">
    <text evidence="5">The sequence shown here is derived from an EMBL/GenBank/DDBJ whole genome shotgun (WGS) entry which is preliminary data.</text>
</comment>
<keyword evidence="3" id="KW-0687">Ribonucleoprotein</keyword>
<evidence type="ECO:0000256" key="2">
    <source>
        <dbReference type="ARBA" id="ARBA00022980"/>
    </source>
</evidence>
<reference evidence="5" key="1">
    <citation type="submission" date="2020-12" db="EMBL/GenBank/DDBJ databases">
        <authorList>
            <person name="Huq M.A."/>
        </authorList>
    </citation>
    <scope>NUCLEOTIDE SEQUENCE</scope>
    <source>
        <strain evidence="5">MAHUQ-46</strain>
    </source>
</reference>
<dbReference type="PANTHER" id="PTHR35928">
    <property type="entry name" value="RIBOSOMAL PROTEIN S3, MITOCHONDRIAL"/>
    <property type="match status" value="1"/>
</dbReference>